<dbReference type="EMBL" id="CADCUK010000175">
    <property type="protein sequence ID" value="CAA9389200.1"/>
    <property type="molecule type" value="Genomic_DNA"/>
</dbReference>
<proteinExistence type="predicted"/>
<name>A0A6J4NNC0_9ACTN</name>
<dbReference type="AlphaFoldDB" id="A0A6J4NNC0"/>
<organism evidence="2">
    <name type="scientific">uncultured Nocardioidaceae bacterium</name>
    <dbReference type="NCBI Taxonomy" id="253824"/>
    <lineage>
        <taxon>Bacteria</taxon>
        <taxon>Bacillati</taxon>
        <taxon>Actinomycetota</taxon>
        <taxon>Actinomycetes</taxon>
        <taxon>Propionibacteriales</taxon>
        <taxon>Nocardioidaceae</taxon>
        <taxon>environmental samples</taxon>
    </lineage>
</organism>
<feature type="signal peptide" evidence="1">
    <location>
        <begin position="1"/>
        <end position="25"/>
    </location>
</feature>
<reference evidence="2" key="1">
    <citation type="submission" date="2020-02" db="EMBL/GenBank/DDBJ databases">
        <authorList>
            <person name="Meier V. D."/>
        </authorList>
    </citation>
    <scope>NUCLEOTIDE SEQUENCE</scope>
    <source>
        <strain evidence="2">AVDCRST_MAG47</strain>
    </source>
</reference>
<feature type="chain" id="PRO_5026925467" description="DUF3515 domain-containing protein" evidence="1">
    <location>
        <begin position="26"/>
        <end position="164"/>
    </location>
</feature>
<sequence length="164" mass="17074">MNAGAVARRVLVAAAFLVLVGGCSAETGPVEVDAPQPATEDQDACRALVDALPDSVADEPKRAVTPESDWAAAWGDPAIVLTCGVPEPEGFKRTSSCITVNGVDWFIPEGQLESSEAVDLTMTTVHREQYVEVLLPAEHLPPATTLADLSSAVSSSIEATGECV</sequence>
<dbReference type="InterPro" id="IPR021903">
    <property type="entry name" value="DUF3515"/>
</dbReference>
<protein>
    <recommendedName>
        <fullName evidence="3">DUF3515 domain-containing protein</fullName>
    </recommendedName>
</protein>
<accession>A0A6J4NNC0</accession>
<keyword evidence="1" id="KW-0732">Signal</keyword>
<evidence type="ECO:0000256" key="1">
    <source>
        <dbReference type="SAM" id="SignalP"/>
    </source>
</evidence>
<gene>
    <name evidence="2" type="ORF">AVDCRST_MAG47-2715</name>
</gene>
<evidence type="ECO:0000313" key="2">
    <source>
        <dbReference type="EMBL" id="CAA9389200.1"/>
    </source>
</evidence>
<evidence type="ECO:0008006" key="3">
    <source>
        <dbReference type="Google" id="ProtNLM"/>
    </source>
</evidence>
<dbReference type="Pfam" id="PF12028">
    <property type="entry name" value="DUF3515"/>
    <property type="match status" value="1"/>
</dbReference>